<evidence type="ECO:0000313" key="3">
    <source>
        <dbReference type="Proteomes" id="UP001158045"/>
    </source>
</evidence>
<dbReference type="Gene3D" id="1.10.579.10">
    <property type="entry name" value="DNA Cyclobutane Dipyrimidine Photolyase, subunit A, domain 3"/>
    <property type="match status" value="1"/>
</dbReference>
<dbReference type="PANTHER" id="PTHR10211:SF0">
    <property type="entry name" value="DEOXYRIBODIPYRIMIDINE PHOTO-LYASE"/>
    <property type="match status" value="1"/>
</dbReference>
<protein>
    <submittedName>
        <fullName evidence="2">Deoxyribodipyrimidine photo-lyase</fullName>
        <ecNumber evidence="2">4.1.99.3</ecNumber>
    </submittedName>
</protein>
<dbReference type="EC" id="4.1.99.3" evidence="2"/>
<keyword evidence="2" id="KW-0456">Lyase</keyword>
<evidence type="ECO:0000313" key="2">
    <source>
        <dbReference type="EMBL" id="MDH8677980.1"/>
    </source>
</evidence>
<gene>
    <name evidence="2" type="ORF">QE109_07460</name>
</gene>
<dbReference type="Gene3D" id="3.40.50.620">
    <property type="entry name" value="HUPs"/>
    <property type="match status" value="1"/>
</dbReference>
<dbReference type="RefSeq" id="WP_281093810.1">
    <property type="nucleotide sequence ID" value="NZ_JARYZI010000004.1"/>
</dbReference>
<feature type="domain" description="Photolyase/cryptochrome alpha/beta" evidence="1">
    <location>
        <begin position="20"/>
        <end position="148"/>
    </location>
</feature>
<reference evidence="2 3" key="1">
    <citation type="submission" date="2023-04" db="EMBL/GenBank/DDBJ databases">
        <title>Fusibacter bizertensis strain WBS, isolated from littoral bottom sediments of the Arctic seas - biochemical and genomic analysis.</title>
        <authorList>
            <person name="Brioukhanov A.L."/>
        </authorList>
    </citation>
    <scope>NUCLEOTIDE SEQUENCE [LARGE SCALE GENOMIC DNA]</scope>
    <source>
        <strain evidence="2 3">WBS</strain>
    </source>
</reference>
<name>A0ABT6NC88_9FIRM</name>
<dbReference type="InterPro" id="IPR014729">
    <property type="entry name" value="Rossmann-like_a/b/a_fold"/>
</dbReference>
<dbReference type="InterPro" id="IPR052219">
    <property type="entry name" value="Photolyase_Class-2"/>
</dbReference>
<dbReference type="PROSITE" id="PS51645">
    <property type="entry name" value="PHR_CRY_ALPHA_BETA"/>
    <property type="match status" value="1"/>
</dbReference>
<dbReference type="Gene3D" id="1.25.40.80">
    <property type="match status" value="1"/>
</dbReference>
<dbReference type="Proteomes" id="UP001158045">
    <property type="component" value="Unassembled WGS sequence"/>
</dbReference>
<dbReference type="SUPFAM" id="SSF52425">
    <property type="entry name" value="Cryptochrome/photolyase, N-terminal domain"/>
    <property type="match status" value="1"/>
</dbReference>
<dbReference type="InterPro" id="IPR036134">
    <property type="entry name" value="Crypto/Photolyase_FAD-like_sf"/>
</dbReference>
<evidence type="ECO:0000259" key="1">
    <source>
        <dbReference type="PROSITE" id="PS51645"/>
    </source>
</evidence>
<dbReference type="SUPFAM" id="SSF48173">
    <property type="entry name" value="Cryptochrome/photolyase FAD-binding domain"/>
    <property type="match status" value="1"/>
</dbReference>
<dbReference type="EMBL" id="JARYZI010000004">
    <property type="protein sequence ID" value="MDH8677980.1"/>
    <property type="molecule type" value="Genomic_DNA"/>
</dbReference>
<dbReference type="InterPro" id="IPR032673">
    <property type="entry name" value="DNA_photolyase_2_CS"/>
</dbReference>
<dbReference type="InterPro" id="IPR036155">
    <property type="entry name" value="Crypto/Photolyase_N_sf"/>
</dbReference>
<dbReference type="PROSITE" id="PS01084">
    <property type="entry name" value="DNA_PHOTOLYASES_2_2"/>
    <property type="match status" value="1"/>
</dbReference>
<dbReference type="InterPro" id="IPR006050">
    <property type="entry name" value="DNA_photolyase_N"/>
</dbReference>
<keyword evidence="3" id="KW-1185">Reference proteome</keyword>
<proteinExistence type="predicted"/>
<organism evidence="2 3">
    <name type="scientific">Fusibacter bizertensis</name>
    <dbReference type="NCBI Taxonomy" id="1488331"/>
    <lineage>
        <taxon>Bacteria</taxon>
        <taxon>Bacillati</taxon>
        <taxon>Bacillota</taxon>
        <taxon>Clostridia</taxon>
        <taxon>Eubacteriales</taxon>
        <taxon>Eubacteriales Family XII. Incertae Sedis</taxon>
        <taxon>Fusibacter</taxon>
    </lineage>
</organism>
<dbReference type="PANTHER" id="PTHR10211">
    <property type="entry name" value="DEOXYRIBODIPYRIMIDINE PHOTOLYASE"/>
    <property type="match status" value="1"/>
</dbReference>
<accession>A0ABT6NC88</accession>
<dbReference type="Pfam" id="PF00875">
    <property type="entry name" value="DNA_photolyase"/>
    <property type="match status" value="1"/>
</dbReference>
<comment type="caution">
    <text evidence="2">The sequence shown here is derived from an EMBL/GenBank/DDBJ whole genome shotgun (WGS) entry which is preliminary data.</text>
</comment>
<dbReference type="GO" id="GO:0003904">
    <property type="term" value="F:deoxyribodipyrimidine photo-lyase activity"/>
    <property type="evidence" value="ECO:0007669"/>
    <property type="project" value="UniProtKB-EC"/>
</dbReference>
<sequence length="458" mass="52749">MISNERIQYLHKNGVNQEGKFIVYWMQGAQRVLDNHALEFAILKANELNVPLIVAFVIIPDFPSANARHFLFMLEGLLEVSKALKARGIGFYLQKGQLLEQLLKLEKSTKVLIMDKGYGTYEREIRAEVTAAFGCDAYEIDTNLVVPVETAYQKEAYAAYAIRPSIMRLIDQFNERCEERLPHIAFVSFQDLDMANSLEIDNPVAFMAEHLSHLESLPKITGFYGGTSQAINKLEAFVEDGLALYENKQSDPGSFGTSKLSPYLHFGQIAPVTILSRVENKSKAFVEQLVVRRELAYNYIYFSGDNRLTLKETLPSWAYESLMAHASDTREYLYNLSTLESGKTHDPYWNAAQLEMVLSGHMHNTMRMYWGKKIIEWTNHPEKAYEWMRYLNDKYSLDGRDPNGYAGIAWCFGKHDRPWRERAIFGKIRYMNDKGLIRKYNMTEYLAHVAQLRGADFE</sequence>